<proteinExistence type="predicted"/>
<protein>
    <submittedName>
        <fullName evidence="1">Uncharacterized protein</fullName>
    </submittedName>
</protein>
<reference evidence="1" key="1">
    <citation type="journal article" date="2020" name="Nature">
        <title>Giant virus diversity and host interactions through global metagenomics.</title>
        <authorList>
            <person name="Schulz F."/>
            <person name="Roux S."/>
            <person name="Paez-Espino D."/>
            <person name="Jungbluth S."/>
            <person name="Walsh D.A."/>
            <person name="Denef V.J."/>
            <person name="McMahon K.D."/>
            <person name="Konstantinidis K.T."/>
            <person name="Eloe-Fadrosh E.A."/>
            <person name="Kyrpides N.C."/>
            <person name="Woyke T."/>
        </authorList>
    </citation>
    <scope>NUCLEOTIDE SEQUENCE</scope>
    <source>
        <strain evidence="1">GVMAG-M-3300020565-3</strain>
    </source>
</reference>
<name>A0A6C0CF38_9ZZZZ</name>
<dbReference type="AlphaFoldDB" id="A0A6C0CF38"/>
<sequence>MERSESEAAKLRSVDKLFLYLYYRGYKRSDEYSS</sequence>
<accession>A0A6C0CF38</accession>
<evidence type="ECO:0000313" key="1">
    <source>
        <dbReference type="EMBL" id="QHT02185.1"/>
    </source>
</evidence>
<organism evidence="1">
    <name type="scientific">viral metagenome</name>
    <dbReference type="NCBI Taxonomy" id="1070528"/>
    <lineage>
        <taxon>unclassified sequences</taxon>
        <taxon>metagenomes</taxon>
        <taxon>organismal metagenomes</taxon>
    </lineage>
</organism>
<dbReference type="EMBL" id="MN739391">
    <property type="protein sequence ID" value="QHT02185.1"/>
    <property type="molecule type" value="Genomic_DNA"/>
</dbReference>